<comment type="caution">
    <text evidence="1">The sequence shown here is derived from an EMBL/GenBank/DDBJ whole genome shotgun (WGS) entry which is preliminary data.</text>
</comment>
<dbReference type="EMBL" id="JAMZMK010010401">
    <property type="protein sequence ID" value="KAI7731687.1"/>
    <property type="molecule type" value="Genomic_DNA"/>
</dbReference>
<organism evidence="1 2">
    <name type="scientific">Ambrosia artemisiifolia</name>
    <name type="common">Common ragweed</name>
    <dbReference type="NCBI Taxonomy" id="4212"/>
    <lineage>
        <taxon>Eukaryota</taxon>
        <taxon>Viridiplantae</taxon>
        <taxon>Streptophyta</taxon>
        <taxon>Embryophyta</taxon>
        <taxon>Tracheophyta</taxon>
        <taxon>Spermatophyta</taxon>
        <taxon>Magnoliopsida</taxon>
        <taxon>eudicotyledons</taxon>
        <taxon>Gunneridae</taxon>
        <taxon>Pentapetalae</taxon>
        <taxon>asterids</taxon>
        <taxon>campanulids</taxon>
        <taxon>Asterales</taxon>
        <taxon>Asteraceae</taxon>
        <taxon>Asteroideae</taxon>
        <taxon>Heliantheae alliance</taxon>
        <taxon>Heliantheae</taxon>
        <taxon>Ambrosia</taxon>
    </lineage>
</organism>
<gene>
    <name evidence="1" type="ORF">M8C21_022440</name>
</gene>
<sequence length="34" mass="4070">MRFHFDHNICLLFTFCTLQKNSHICTIFSHTLSL</sequence>
<protein>
    <submittedName>
        <fullName evidence="1">Uncharacterized protein</fullName>
    </submittedName>
</protein>
<dbReference type="Proteomes" id="UP001206925">
    <property type="component" value="Unassembled WGS sequence"/>
</dbReference>
<dbReference type="AlphaFoldDB" id="A0AAD5BY61"/>
<name>A0AAD5BY61_AMBAR</name>
<proteinExistence type="predicted"/>
<evidence type="ECO:0000313" key="1">
    <source>
        <dbReference type="EMBL" id="KAI7731687.1"/>
    </source>
</evidence>
<evidence type="ECO:0000313" key="2">
    <source>
        <dbReference type="Proteomes" id="UP001206925"/>
    </source>
</evidence>
<keyword evidence="2" id="KW-1185">Reference proteome</keyword>
<reference evidence="1" key="1">
    <citation type="submission" date="2022-06" db="EMBL/GenBank/DDBJ databases">
        <title>Uncovering the hologenomic basis of an extraordinary plant invasion.</title>
        <authorList>
            <person name="Bieker V.C."/>
            <person name="Martin M.D."/>
            <person name="Gilbert T."/>
            <person name="Hodgins K."/>
            <person name="Battlay P."/>
            <person name="Petersen B."/>
            <person name="Wilson J."/>
        </authorList>
    </citation>
    <scope>NUCLEOTIDE SEQUENCE</scope>
    <source>
        <strain evidence="1">AA19_3_7</strain>
        <tissue evidence="1">Leaf</tissue>
    </source>
</reference>
<accession>A0AAD5BY61</accession>